<evidence type="ECO:0000313" key="2">
    <source>
        <dbReference type="EMBL" id="RCI16511.1"/>
    </source>
</evidence>
<evidence type="ECO:0000256" key="1">
    <source>
        <dbReference type="SAM" id="MobiDB-lite"/>
    </source>
</evidence>
<keyword evidence="3" id="KW-1185">Reference proteome</keyword>
<dbReference type="AlphaFoldDB" id="A0A367LQ28"/>
<name>A0A367LQ28_9HYPO</name>
<feature type="region of interest" description="Disordered" evidence="1">
    <location>
        <begin position="63"/>
        <end position="86"/>
    </location>
</feature>
<sequence>MDTAVRQQMHKPEHIQDVHTTFIPTQDEETTQILVPNADDDAPIHLQSRNSVIPICQFAPKEEYSAPEEEGKHSPPTMTPIEWKKETIKKKKKKAHRRIYMSMHSILHSRLPRRLLNHSMPKPVHSALREAISSAAALATALA</sequence>
<evidence type="ECO:0000313" key="3">
    <source>
        <dbReference type="Proteomes" id="UP000253664"/>
    </source>
</evidence>
<proteinExistence type="predicted"/>
<comment type="caution">
    <text evidence="2">The sequence shown here is derived from an EMBL/GenBank/DDBJ whole genome shotgun (WGS) entry which is preliminary data.</text>
</comment>
<feature type="compositionally biased region" description="Basic and acidic residues" evidence="1">
    <location>
        <begin position="63"/>
        <end position="73"/>
    </location>
</feature>
<dbReference type="EMBL" id="LKCN02000001">
    <property type="protein sequence ID" value="RCI16511.1"/>
    <property type="molecule type" value="Genomic_DNA"/>
</dbReference>
<organism evidence="2 3">
    <name type="scientific">Ophiocordyceps polyrhachis-furcata BCC 54312</name>
    <dbReference type="NCBI Taxonomy" id="1330021"/>
    <lineage>
        <taxon>Eukaryota</taxon>
        <taxon>Fungi</taxon>
        <taxon>Dikarya</taxon>
        <taxon>Ascomycota</taxon>
        <taxon>Pezizomycotina</taxon>
        <taxon>Sordariomycetes</taxon>
        <taxon>Hypocreomycetidae</taxon>
        <taxon>Hypocreales</taxon>
        <taxon>Ophiocordycipitaceae</taxon>
        <taxon>Ophiocordyceps</taxon>
    </lineage>
</organism>
<reference evidence="2 3" key="1">
    <citation type="journal article" date="2015" name="BMC Genomics">
        <title>Insights from the genome of Ophiocordyceps polyrhachis-furcata to pathogenicity and host specificity in insect fungi.</title>
        <authorList>
            <person name="Wichadakul D."/>
            <person name="Kobmoo N."/>
            <person name="Ingsriswang S."/>
            <person name="Tangphatsornruang S."/>
            <person name="Chantasingh D."/>
            <person name="Luangsa-ard J.J."/>
            <person name="Eurwilaichitr L."/>
        </authorList>
    </citation>
    <scope>NUCLEOTIDE SEQUENCE [LARGE SCALE GENOMIC DNA]</scope>
    <source>
        <strain evidence="2 3">BCC 54312</strain>
    </source>
</reference>
<accession>A0A367LQ28</accession>
<dbReference type="Proteomes" id="UP000253664">
    <property type="component" value="Unassembled WGS sequence"/>
</dbReference>
<gene>
    <name evidence="2" type="ORF">L249_3097</name>
</gene>
<feature type="non-terminal residue" evidence="2">
    <location>
        <position position="143"/>
    </location>
</feature>
<protein>
    <submittedName>
        <fullName evidence="2">Uncharacterized protein</fullName>
    </submittedName>
</protein>